<evidence type="ECO:0000256" key="3">
    <source>
        <dbReference type="ARBA" id="ARBA00022723"/>
    </source>
</evidence>
<evidence type="ECO:0000313" key="16">
    <source>
        <dbReference type="Proteomes" id="UP000007161"/>
    </source>
</evidence>
<evidence type="ECO:0000256" key="2">
    <source>
        <dbReference type="ARBA" id="ARBA00022705"/>
    </source>
</evidence>
<dbReference type="HAMAP" id="MF_00983">
    <property type="entry name" value="PriA"/>
    <property type="match status" value="1"/>
</dbReference>
<dbReference type="GO" id="GO:0006270">
    <property type="term" value="P:DNA replication initiation"/>
    <property type="evidence" value="ECO:0007669"/>
    <property type="project" value="TreeGrafter"/>
</dbReference>
<keyword evidence="1 12" id="KW-0639">Primosome</keyword>
<keyword evidence="6 12" id="KW-0347">Helicase</keyword>
<evidence type="ECO:0000259" key="13">
    <source>
        <dbReference type="PROSITE" id="PS51192"/>
    </source>
</evidence>
<comment type="cofactor">
    <cofactor evidence="12">
        <name>Zn(2+)</name>
        <dbReference type="ChEBI" id="CHEBI:29105"/>
    </cofactor>
    <text evidence="12">Binds 2 zinc ions per subunit.</text>
</comment>
<dbReference type="InterPro" id="IPR005259">
    <property type="entry name" value="PriA"/>
</dbReference>
<evidence type="ECO:0000256" key="8">
    <source>
        <dbReference type="ARBA" id="ARBA00022840"/>
    </source>
</evidence>
<feature type="domain" description="Helicase C-terminal" evidence="14">
    <location>
        <begin position="511"/>
        <end position="677"/>
    </location>
</feature>
<dbReference type="KEGG" id="mpz:Marpi_0745"/>
<reference evidence="15 16" key="1">
    <citation type="journal article" date="2012" name="J. Bacteriol.">
        <title>Complete Genome Sequence of the Thermophilic, Piezophilic, Heterotrophic Bacterium Marinitoga piezophila KA3.</title>
        <authorList>
            <person name="Lucas S."/>
            <person name="Han J."/>
            <person name="Lapidus A."/>
            <person name="Cheng J.F."/>
            <person name="Goodwin L.A."/>
            <person name="Pitluck S."/>
            <person name="Peters L."/>
            <person name="Mikhailova N."/>
            <person name="Teshima H."/>
            <person name="Detter J.C."/>
            <person name="Han C."/>
            <person name="Tapia R."/>
            <person name="Land M."/>
            <person name="Hauser L."/>
            <person name="Kyrpides N.C."/>
            <person name="Ivanova N."/>
            <person name="Pagani I."/>
            <person name="Vannier P."/>
            <person name="Oger P."/>
            <person name="Bartlett D.H."/>
            <person name="Noll K.M."/>
            <person name="Woyke T."/>
            <person name="Jebbar M."/>
        </authorList>
    </citation>
    <scope>NUCLEOTIDE SEQUENCE [LARGE SCALE GENOMIC DNA]</scope>
    <source>
        <strain evidence="16">DSM 14283 / JCM 11233 / KA3</strain>
    </source>
</reference>
<sequence>MYHYYEIAVFGTYTYNTYTYKSTNQLTPGQRVLVDFRNQQKIGIILSETSEKPYNVKEIELLLDEKPLISQKHIELIKEASIKFLMPISEIAKIVFPPISSDRTRIKIIPKSPLAPIEKTIFINEFYKKFKTKKEANKKLKQLLENHIVSLELYYKRKIEKKDRYISLNLDLNQLLEQKVSQAGMNIINFLQENNGCVIEKELYQNNIIKPGSTALKTLIKKGIISYTDYKKETPFKVSLTEKQKEILEKILYSNKNIELLYGVTGSGKTEIFFEAMESYFKNEKKVMILLPEISLTPQLISRINNRFPDKKIGVYHSGISPAEKIKTWYEAVNGEIDILVGARSAVWIPLKNLGLVIADEEHDQSFYQFDQLSYDAIEVIYLRSKIEDIKVILSSATPTIREMKNAFEGKINLHKLQERVFTQMPDIEIIDIKKEEKVSWIFTKKVIKEISKTLSNNKKVLIFSPTKGYANYLICTNCGEIIKCKHCDISLTYHKHTKKLKCHYCGYETNVPPVCPKCGSPTLQSRGYGTERVVNEILRFFPSRKVVRIDREIIKTHEDLENAFNEIKKEEPMIIVGTKMITKGLDISDIKLVIVLDSDRYLSFPEYTSFEHTASLLIQVAGRSGRREKGKVIIQTFKSGEDFFDAVKNHDYDKIIDLELSNRKKFNYPPFSQLIIFLFSNEDKNKAYKEAFDFYEEINDLFDNSIEILEPTEPLIPKLRGLYRYQVIIKDNINDQEKLMEIIKEYGKKCYIYVNPPTTLL</sequence>
<dbReference type="InterPro" id="IPR014001">
    <property type="entry name" value="Helicase_ATP-bd"/>
</dbReference>
<dbReference type="Proteomes" id="UP000007161">
    <property type="component" value="Chromosome"/>
</dbReference>
<feature type="binding site" evidence="12">
    <location>
        <position position="506"/>
    </location>
    <ligand>
        <name>Zn(2+)</name>
        <dbReference type="ChEBI" id="CHEBI:29105"/>
        <label>2</label>
    </ligand>
</feature>
<protein>
    <recommendedName>
        <fullName evidence="12">Replication restart protein PriA</fullName>
    </recommendedName>
    <alternativeName>
        <fullName evidence="12">ATP-dependent DNA helicase PriA</fullName>
        <ecNumber evidence="12">5.6.2.4</ecNumber>
    </alternativeName>
    <alternativeName>
        <fullName evidence="12">DNA 3'-5' helicase PriA</fullName>
    </alternativeName>
</protein>
<evidence type="ECO:0000256" key="5">
    <source>
        <dbReference type="ARBA" id="ARBA00022801"/>
    </source>
</evidence>
<feature type="domain" description="Helicase ATP-binding" evidence="13">
    <location>
        <begin position="250"/>
        <end position="417"/>
    </location>
</feature>
<comment type="similarity">
    <text evidence="12">Belongs to the helicase family. PriA subfamily.</text>
</comment>
<dbReference type="PANTHER" id="PTHR30580:SF0">
    <property type="entry name" value="PRIMOSOMAL PROTEIN N"/>
    <property type="match status" value="1"/>
</dbReference>
<dbReference type="GO" id="GO:0016887">
    <property type="term" value="F:ATP hydrolysis activity"/>
    <property type="evidence" value="ECO:0007669"/>
    <property type="project" value="RHEA"/>
</dbReference>
<dbReference type="GO" id="GO:0006269">
    <property type="term" value="P:DNA replication, synthesis of primer"/>
    <property type="evidence" value="ECO:0007669"/>
    <property type="project" value="UniProtKB-KW"/>
</dbReference>
<evidence type="ECO:0000256" key="6">
    <source>
        <dbReference type="ARBA" id="ARBA00022806"/>
    </source>
</evidence>
<evidence type="ECO:0000256" key="12">
    <source>
        <dbReference type="HAMAP-Rule" id="MF_00983"/>
    </source>
</evidence>
<gene>
    <name evidence="12" type="primary">priA</name>
    <name evidence="15" type="ordered locus">Marpi_0745</name>
</gene>
<dbReference type="eggNOG" id="COG1198">
    <property type="taxonomic scope" value="Bacteria"/>
</dbReference>
<reference evidence="16" key="2">
    <citation type="submission" date="2012-01" db="EMBL/GenBank/DDBJ databases">
        <title>Complete sequence of chromosome of Marinitoga piezophila KA3.</title>
        <authorList>
            <person name="Lucas S."/>
            <person name="Han J."/>
            <person name="Lapidus A."/>
            <person name="Cheng J.-F."/>
            <person name="Goodwin L."/>
            <person name="Pitluck S."/>
            <person name="Peters L."/>
            <person name="Mikhailova N."/>
            <person name="Teshima H."/>
            <person name="Detter J.C."/>
            <person name="Han C."/>
            <person name="Tapia R."/>
            <person name="Land M."/>
            <person name="Hauser L."/>
            <person name="Kyrpides N."/>
            <person name="Ivanova N."/>
            <person name="Pagani I."/>
            <person name="Jebbar M."/>
            <person name="Vannier P."/>
            <person name="Oger P."/>
            <person name="Cario A."/>
            <person name="Bartlett D."/>
            <person name="Noll K.M."/>
            <person name="Woyke T."/>
        </authorList>
    </citation>
    <scope>NUCLEOTIDE SEQUENCE [LARGE SCALE GENOMIC DNA]</scope>
    <source>
        <strain evidence="16">DSM 14283 / JCM 11233 / KA3</strain>
    </source>
</reference>
<dbReference type="InterPro" id="IPR011545">
    <property type="entry name" value="DEAD/DEAH_box_helicase_dom"/>
</dbReference>
<dbReference type="Pfam" id="PF00270">
    <property type="entry name" value="DEAD"/>
    <property type="match status" value="1"/>
</dbReference>
<dbReference type="GO" id="GO:0005524">
    <property type="term" value="F:ATP binding"/>
    <property type="evidence" value="ECO:0007669"/>
    <property type="project" value="UniProtKB-UniRule"/>
</dbReference>
<dbReference type="OrthoDB" id="9759544at2"/>
<dbReference type="FunFam" id="3.40.50.300:FF:000489">
    <property type="entry name" value="Primosome assembly protein PriA"/>
    <property type="match status" value="1"/>
</dbReference>
<dbReference type="GO" id="GO:0003677">
    <property type="term" value="F:DNA binding"/>
    <property type="evidence" value="ECO:0007669"/>
    <property type="project" value="UniProtKB-UniRule"/>
</dbReference>
<dbReference type="InterPro" id="IPR042115">
    <property type="entry name" value="PriA_3primeBD_sf"/>
</dbReference>
<accession>H2J6J0</accession>
<proteinExistence type="inferred from homology"/>
<evidence type="ECO:0000259" key="14">
    <source>
        <dbReference type="PROSITE" id="PS51194"/>
    </source>
</evidence>
<evidence type="ECO:0000256" key="11">
    <source>
        <dbReference type="ARBA" id="ARBA00048988"/>
    </source>
</evidence>
<dbReference type="GO" id="GO:0006310">
    <property type="term" value="P:DNA recombination"/>
    <property type="evidence" value="ECO:0007669"/>
    <property type="project" value="InterPro"/>
</dbReference>
<keyword evidence="7 12" id="KW-0862">Zinc</keyword>
<keyword evidence="3 12" id="KW-0479">Metal-binding</keyword>
<dbReference type="SMART" id="SM00487">
    <property type="entry name" value="DEXDc"/>
    <property type="match status" value="1"/>
</dbReference>
<feature type="binding site" evidence="12">
    <location>
        <position position="503"/>
    </location>
    <ligand>
        <name>Zn(2+)</name>
        <dbReference type="ChEBI" id="CHEBI:29105"/>
        <label>2</label>
    </ligand>
</feature>
<dbReference type="EMBL" id="CP003257">
    <property type="protein sequence ID" value="AEX85175.1"/>
    <property type="molecule type" value="Genomic_DNA"/>
</dbReference>
<dbReference type="InterPro" id="IPR040498">
    <property type="entry name" value="PriA_CRR"/>
</dbReference>
<dbReference type="Gene3D" id="3.40.1440.60">
    <property type="entry name" value="PriA, 3(prime) DNA-binding domain"/>
    <property type="match status" value="1"/>
</dbReference>
<keyword evidence="8 12" id="KW-0067">ATP-binding</keyword>
<feature type="binding site" evidence="12">
    <location>
        <position position="479"/>
    </location>
    <ligand>
        <name>Zn(2+)</name>
        <dbReference type="ChEBI" id="CHEBI:29105"/>
        <label>1</label>
    </ligand>
</feature>
<evidence type="ECO:0000256" key="10">
    <source>
        <dbReference type="ARBA" id="ARBA00023235"/>
    </source>
</evidence>
<comment type="function">
    <text evidence="12">Initiates the restart of stalled replication forks, which reloads the replicative helicase on sites other than the origin of replication. Recognizes and binds to abandoned replication forks and remodels them to uncover a helicase loading site. Promotes assembly of the primosome at these replication forks.</text>
</comment>
<dbReference type="HOGENOM" id="CLU_013353_4_1_0"/>
<organism evidence="15 16">
    <name type="scientific">Marinitoga piezophila (strain DSM 14283 / JCM 11233 / KA3)</name>
    <dbReference type="NCBI Taxonomy" id="443254"/>
    <lineage>
        <taxon>Bacteria</taxon>
        <taxon>Thermotogati</taxon>
        <taxon>Thermotogota</taxon>
        <taxon>Thermotogae</taxon>
        <taxon>Petrotogales</taxon>
        <taxon>Petrotogaceae</taxon>
        <taxon>Marinitoga</taxon>
    </lineage>
</organism>
<dbReference type="InterPro" id="IPR041222">
    <property type="entry name" value="PriA_3primeBD"/>
</dbReference>
<evidence type="ECO:0000256" key="7">
    <source>
        <dbReference type="ARBA" id="ARBA00022833"/>
    </source>
</evidence>
<dbReference type="InterPro" id="IPR041236">
    <property type="entry name" value="PriA_C"/>
</dbReference>
<dbReference type="InterPro" id="IPR001650">
    <property type="entry name" value="Helicase_C-like"/>
</dbReference>
<dbReference type="GO" id="GO:1990077">
    <property type="term" value="C:primosome complex"/>
    <property type="evidence" value="ECO:0007669"/>
    <property type="project" value="UniProtKB-UniRule"/>
</dbReference>
<feature type="binding site" evidence="12">
    <location>
        <position position="476"/>
    </location>
    <ligand>
        <name>Zn(2+)</name>
        <dbReference type="ChEBI" id="CHEBI:29105"/>
        <label>1</label>
    </ligand>
</feature>
<keyword evidence="2 12" id="KW-0235">DNA replication</keyword>
<keyword evidence="4 12" id="KW-0547">Nucleotide-binding</keyword>
<dbReference type="Pfam" id="PF17764">
    <property type="entry name" value="PriA_3primeBD"/>
    <property type="match status" value="1"/>
</dbReference>
<feature type="binding site" evidence="12">
    <location>
        <position position="516"/>
    </location>
    <ligand>
        <name>Zn(2+)</name>
        <dbReference type="ChEBI" id="CHEBI:29105"/>
        <label>1</label>
    </ligand>
</feature>
<comment type="catalytic activity">
    <reaction evidence="11 12">
        <text>ATP + H2O = ADP + phosphate + H(+)</text>
        <dbReference type="Rhea" id="RHEA:13065"/>
        <dbReference type="ChEBI" id="CHEBI:15377"/>
        <dbReference type="ChEBI" id="CHEBI:15378"/>
        <dbReference type="ChEBI" id="CHEBI:30616"/>
        <dbReference type="ChEBI" id="CHEBI:43474"/>
        <dbReference type="ChEBI" id="CHEBI:456216"/>
        <dbReference type="EC" id="5.6.2.4"/>
    </reaction>
</comment>
<dbReference type="PANTHER" id="PTHR30580">
    <property type="entry name" value="PRIMOSOMAL PROTEIN N"/>
    <property type="match status" value="1"/>
</dbReference>
<dbReference type="Gene3D" id="3.40.50.300">
    <property type="entry name" value="P-loop containing nucleotide triphosphate hydrolases"/>
    <property type="match status" value="2"/>
</dbReference>
<dbReference type="AlphaFoldDB" id="H2J6J0"/>
<dbReference type="Pfam" id="PF00271">
    <property type="entry name" value="Helicase_C"/>
    <property type="match status" value="1"/>
</dbReference>
<name>H2J6J0_MARPK</name>
<dbReference type="GO" id="GO:0006302">
    <property type="term" value="P:double-strand break repair"/>
    <property type="evidence" value="ECO:0007669"/>
    <property type="project" value="InterPro"/>
</dbReference>
<keyword evidence="10 12" id="KW-0413">Isomerase</keyword>
<dbReference type="Pfam" id="PF18319">
    <property type="entry name" value="Zn_ribbon_PriA"/>
    <property type="match status" value="1"/>
</dbReference>
<keyword evidence="5 12" id="KW-0378">Hydrolase</keyword>
<dbReference type="SMART" id="SM00490">
    <property type="entry name" value="HELICc"/>
    <property type="match status" value="1"/>
</dbReference>
<feature type="binding site" evidence="12">
    <location>
        <position position="485"/>
    </location>
    <ligand>
        <name>Zn(2+)</name>
        <dbReference type="ChEBI" id="CHEBI:29105"/>
        <label>2</label>
    </ligand>
</feature>
<dbReference type="STRING" id="443254.Marpi_0745"/>
<evidence type="ECO:0000256" key="4">
    <source>
        <dbReference type="ARBA" id="ARBA00022741"/>
    </source>
</evidence>
<comment type="catalytic activity">
    <reaction evidence="12">
        <text>Couples ATP hydrolysis with the unwinding of duplex DNA by translocating in the 3'-5' direction.</text>
        <dbReference type="EC" id="5.6.2.4"/>
    </reaction>
</comment>
<evidence type="ECO:0000256" key="1">
    <source>
        <dbReference type="ARBA" id="ARBA00022515"/>
    </source>
</evidence>
<dbReference type="Pfam" id="PF18074">
    <property type="entry name" value="PriA_C"/>
    <property type="match status" value="1"/>
</dbReference>
<keyword evidence="16" id="KW-1185">Reference proteome</keyword>
<dbReference type="NCBIfam" id="TIGR00595">
    <property type="entry name" value="priA"/>
    <property type="match status" value="1"/>
</dbReference>
<evidence type="ECO:0000313" key="15">
    <source>
        <dbReference type="EMBL" id="AEX85175.1"/>
    </source>
</evidence>
<dbReference type="GO" id="GO:0008270">
    <property type="term" value="F:zinc ion binding"/>
    <property type="evidence" value="ECO:0007669"/>
    <property type="project" value="UniProtKB-UniRule"/>
</dbReference>
<comment type="subunit">
    <text evidence="12">Component of the replication restart primosome.</text>
</comment>
<feature type="binding site" evidence="12">
    <location>
        <position position="519"/>
    </location>
    <ligand>
        <name>Zn(2+)</name>
        <dbReference type="ChEBI" id="CHEBI:29105"/>
        <label>1</label>
    </ligand>
</feature>
<keyword evidence="9 12" id="KW-0238">DNA-binding</keyword>
<dbReference type="InterPro" id="IPR027417">
    <property type="entry name" value="P-loop_NTPase"/>
</dbReference>
<dbReference type="PROSITE" id="PS51194">
    <property type="entry name" value="HELICASE_CTER"/>
    <property type="match status" value="1"/>
</dbReference>
<dbReference type="RefSeq" id="WP_014296247.1">
    <property type="nucleotide sequence ID" value="NC_016751.1"/>
</dbReference>
<feature type="binding site" evidence="12">
    <location>
        <position position="488"/>
    </location>
    <ligand>
        <name>Zn(2+)</name>
        <dbReference type="ChEBI" id="CHEBI:29105"/>
        <label>2</label>
    </ligand>
</feature>
<evidence type="ECO:0000256" key="9">
    <source>
        <dbReference type="ARBA" id="ARBA00023125"/>
    </source>
</evidence>
<dbReference type="GO" id="GO:0043138">
    <property type="term" value="F:3'-5' DNA helicase activity"/>
    <property type="evidence" value="ECO:0007669"/>
    <property type="project" value="UniProtKB-EC"/>
</dbReference>
<dbReference type="PROSITE" id="PS51192">
    <property type="entry name" value="HELICASE_ATP_BIND_1"/>
    <property type="match status" value="1"/>
</dbReference>
<dbReference type="SUPFAM" id="SSF52540">
    <property type="entry name" value="P-loop containing nucleoside triphosphate hydrolases"/>
    <property type="match status" value="1"/>
</dbReference>
<dbReference type="EC" id="5.6.2.4" evidence="12"/>